<gene>
    <name evidence="1" type="ORF">BCM40_11830</name>
</gene>
<dbReference type="STRING" id="414778.BCM40_11830"/>
<dbReference type="AlphaFoldDB" id="A0A1C7EJK0"/>
<dbReference type="Pfam" id="PF10604">
    <property type="entry name" value="Polyketide_cyc2"/>
    <property type="match status" value="1"/>
</dbReference>
<evidence type="ECO:0000313" key="2">
    <source>
        <dbReference type="Proteomes" id="UP000092495"/>
    </source>
</evidence>
<evidence type="ECO:0008006" key="3">
    <source>
        <dbReference type="Google" id="ProtNLM"/>
    </source>
</evidence>
<dbReference type="Proteomes" id="UP000092495">
    <property type="component" value="Chromosome"/>
</dbReference>
<dbReference type="InterPro" id="IPR023393">
    <property type="entry name" value="START-like_dom_sf"/>
</dbReference>
<dbReference type="OrthoDB" id="4773254at2"/>
<dbReference type="SUPFAM" id="SSF55961">
    <property type="entry name" value="Bet v1-like"/>
    <property type="match status" value="1"/>
</dbReference>
<dbReference type="InterPro" id="IPR019587">
    <property type="entry name" value="Polyketide_cyclase/dehydratase"/>
</dbReference>
<protein>
    <recommendedName>
        <fullName evidence="3">SRPBCC family protein</fullName>
    </recommendedName>
</protein>
<evidence type="ECO:0000313" key="1">
    <source>
        <dbReference type="EMBL" id="ANU23999.1"/>
    </source>
</evidence>
<dbReference type="KEGG" id="pdg:BCM40_11830"/>
<organism evidence="1 2">
    <name type="scientific">Planococcus donghaensis</name>
    <dbReference type="NCBI Taxonomy" id="414778"/>
    <lineage>
        <taxon>Bacteria</taxon>
        <taxon>Bacillati</taxon>
        <taxon>Bacillota</taxon>
        <taxon>Bacilli</taxon>
        <taxon>Bacillales</taxon>
        <taxon>Caryophanaceae</taxon>
        <taxon>Planococcus</taxon>
    </lineage>
</organism>
<dbReference type="Gene3D" id="3.30.530.20">
    <property type="match status" value="1"/>
</dbReference>
<name>A0A1C7EJK0_9BACL</name>
<proteinExistence type="predicted"/>
<keyword evidence="2" id="KW-1185">Reference proteome</keyword>
<sequence>MKVSTQIDINSTKEKVWSVITDIENSANVISGIIHIEILQPAEGDLVGLKWKETRKMLGKEAQEIMWITHSEKYHYYQTRAESHGAIYVSRLNITEKSNNTVTLEMSFEGHSVSLTAKILSGIFSIFMKKSMKKALEVDLQDIKSYCEAK</sequence>
<dbReference type="RefSeq" id="WP_065526972.1">
    <property type="nucleotide sequence ID" value="NZ_CP016543.2"/>
</dbReference>
<reference evidence="1" key="1">
    <citation type="submission" date="2016-10" db="EMBL/GenBank/DDBJ databases">
        <authorList>
            <person name="See-Too W.S."/>
        </authorList>
    </citation>
    <scope>NUCLEOTIDE SEQUENCE</scope>
    <source>
        <strain evidence="1">DSM 22276</strain>
    </source>
</reference>
<dbReference type="EMBL" id="CP016543">
    <property type="protein sequence ID" value="ANU23999.1"/>
    <property type="molecule type" value="Genomic_DNA"/>
</dbReference>
<dbReference type="CDD" id="cd07812">
    <property type="entry name" value="SRPBCC"/>
    <property type="match status" value="1"/>
</dbReference>
<accession>A0A1C7EJK0</accession>